<evidence type="ECO:0000313" key="2">
    <source>
        <dbReference type="EMBL" id="SHE57305.1"/>
    </source>
</evidence>
<dbReference type="AlphaFoldDB" id="A0A1M4UKX6"/>
<feature type="compositionally biased region" description="Polar residues" evidence="1">
    <location>
        <begin position="1"/>
        <end position="28"/>
    </location>
</feature>
<protein>
    <submittedName>
        <fullName evidence="2">Uncharacterized protein</fullName>
    </submittedName>
</protein>
<dbReference type="Proteomes" id="UP000183987">
    <property type="component" value="Unassembled WGS sequence"/>
</dbReference>
<evidence type="ECO:0000256" key="1">
    <source>
        <dbReference type="SAM" id="MobiDB-lite"/>
    </source>
</evidence>
<evidence type="ECO:0000313" key="3">
    <source>
        <dbReference type="Proteomes" id="UP000183987"/>
    </source>
</evidence>
<accession>A0A1M4UKX6</accession>
<feature type="region of interest" description="Disordered" evidence="1">
    <location>
        <begin position="1"/>
        <end position="52"/>
    </location>
</feature>
<organism evidence="2 3">
    <name type="scientific">Loktanella atrilutea</name>
    <dbReference type="NCBI Taxonomy" id="366533"/>
    <lineage>
        <taxon>Bacteria</taxon>
        <taxon>Pseudomonadati</taxon>
        <taxon>Pseudomonadota</taxon>
        <taxon>Alphaproteobacteria</taxon>
        <taxon>Rhodobacterales</taxon>
        <taxon>Roseobacteraceae</taxon>
        <taxon>Loktanella</taxon>
    </lineage>
</organism>
<gene>
    <name evidence="2" type="ORF">SAMN05444339_101769</name>
</gene>
<keyword evidence="3" id="KW-1185">Reference proteome</keyword>
<name>A0A1M4UKX6_LOKAT</name>
<sequence>MASQYPAQSEAAPQQQGDSHALPQQTGTPLAPTHAPQQQQQTIPMFRDFASI</sequence>
<reference evidence="3" key="1">
    <citation type="submission" date="2016-11" db="EMBL/GenBank/DDBJ databases">
        <authorList>
            <person name="Varghese N."/>
            <person name="Submissions S."/>
        </authorList>
    </citation>
    <scope>NUCLEOTIDE SEQUENCE [LARGE SCALE GENOMIC DNA]</scope>
    <source>
        <strain evidence="3">DSM 29326</strain>
    </source>
</reference>
<proteinExistence type="predicted"/>
<dbReference type="EMBL" id="FQUE01000001">
    <property type="protein sequence ID" value="SHE57305.1"/>
    <property type="molecule type" value="Genomic_DNA"/>
</dbReference>